<feature type="non-terminal residue" evidence="2">
    <location>
        <position position="1"/>
    </location>
</feature>
<accession>A0A091FI16</accession>
<name>A0A091FI16_CUCCA</name>
<dbReference type="AlphaFoldDB" id="A0A091FI16"/>
<feature type="compositionally biased region" description="Polar residues" evidence="1">
    <location>
        <begin position="210"/>
        <end position="223"/>
    </location>
</feature>
<evidence type="ECO:0000256" key="1">
    <source>
        <dbReference type="SAM" id="MobiDB-lite"/>
    </source>
</evidence>
<dbReference type="STRING" id="55661.A0A091FI16"/>
<feature type="compositionally biased region" description="Basic and acidic residues" evidence="1">
    <location>
        <begin position="194"/>
        <end position="206"/>
    </location>
</feature>
<organism evidence="2 3">
    <name type="scientific">Cuculus canorus</name>
    <name type="common">Common cuckoo</name>
    <dbReference type="NCBI Taxonomy" id="55661"/>
    <lineage>
        <taxon>Eukaryota</taxon>
        <taxon>Metazoa</taxon>
        <taxon>Chordata</taxon>
        <taxon>Craniata</taxon>
        <taxon>Vertebrata</taxon>
        <taxon>Euteleostomi</taxon>
        <taxon>Archelosauria</taxon>
        <taxon>Archosauria</taxon>
        <taxon>Dinosauria</taxon>
        <taxon>Saurischia</taxon>
        <taxon>Theropoda</taxon>
        <taxon>Coelurosauria</taxon>
        <taxon>Aves</taxon>
        <taxon>Neognathae</taxon>
        <taxon>Neoaves</taxon>
        <taxon>Otidimorphae</taxon>
        <taxon>Cuculiformes</taxon>
        <taxon>Cuculidae</taxon>
        <taxon>Cuculus</taxon>
    </lineage>
</organism>
<protein>
    <submittedName>
        <fullName evidence="2">Uncharacterized protein</fullName>
    </submittedName>
</protein>
<dbReference type="Proteomes" id="UP000053760">
    <property type="component" value="Unassembled WGS sequence"/>
</dbReference>
<dbReference type="EMBL" id="KL447033">
    <property type="protein sequence ID" value="KFO69273.1"/>
    <property type="molecule type" value="Genomic_DNA"/>
</dbReference>
<feature type="region of interest" description="Disordered" evidence="1">
    <location>
        <begin position="189"/>
        <end position="239"/>
    </location>
</feature>
<feature type="compositionally biased region" description="Basic and acidic residues" evidence="1">
    <location>
        <begin position="230"/>
        <end position="239"/>
    </location>
</feature>
<feature type="non-terminal residue" evidence="2">
    <location>
        <position position="239"/>
    </location>
</feature>
<gene>
    <name evidence="2" type="ORF">N303_10069</name>
</gene>
<sequence>ENVQIHQKIRKRDGKMLPWYSSLEGAGKENSITAVQLQASTEPFGGDCVETTEECLRGGEDETVEVIIQTDGAHSSSHFSNQAQKGPSRNVMDILNWARPLPALLSPVQLSPLTAQDILFGEITGSSDEEVDCSASAVEDILQEDLVQHEGCNAFKLNEECKRQSKLCERDLDAEISCNPSWNEKNVLTHPKISSKEERDPERKQAEAATLSTNMENQKNSLVEISENMETEKRERTEA</sequence>
<reference evidence="2 3" key="1">
    <citation type="submission" date="2014-04" db="EMBL/GenBank/DDBJ databases">
        <title>Genome evolution of avian class.</title>
        <authorList>
            <person name="Zhang G."/>
            <person name="Li C."/>
        </authorList>
    </citation>
    <scope>NUCLEOTIDE SEQUENCE [LARGE SCALE GENOMIC DNA]</scope>
    <source>
        <strain evidence="2">BGI_N303</strain>
    </source>
</reference>
<keyword evidence="3" id="KW-1185">Reference proteome</keyword>
<evidence type="ECO:0000313" key="2">
    <source>
        <dbReference type="EMBL" id="KFO69273.1"/>
    </source>
</evidence>
<proteinExistence type="predicted"/>
<evidence type="ECO:0000313" key="3">
    <source>
        <dbReference type="Proteomes" id="UP000053760"/>
    </source>
</evidence>